<dbReference type="Pfam" id="PF25766">
    <property type="entry name" value="TPR_RPAP1"/>
    <property type="match status" value="1"/>
</dbReference>
<evidence type="ECO:0000259" key="3">
    <source>
        <dbReference type="Pfam" id="PF25766"/>
    </source>
</evidence>
<dbReference type="Pfam" id="PF08620">
    <property type="entry name" value="RPAP1_C"/>
    <property type="match status" value="1"/>
</dbReference>
<dbReference type="PANTHER" id="PTHR21483:SF18">
    <property type="entry name" value="RNA POLYMERASE II-ASSOCIATED PROTEIN 1"/>
    <property type="match status" value="1"/>
</dbReference>
<dbReference type="AlphaFoldDB" id="A0A9N8VWR5"/>
<accession>A0A9N8VWR5</accession>
<keyword evidence="5" id="KW-1185">Reference proteome</keyword>
<reference evidence="4" key="1">
    <citation type="submission" date="2021-06" db="EMBL/GenBank/DDBJ databases">
        <authorList>
            <person name="Kallberg Y."/>
            <person name="Tangrot J."/>
            <person name="Rosling A."/>
        </authorList>
    </citation>
    <scope>NUCLEOTIDE SEQUENCE</scope>
    <source>
        <strain evidence="4">MA453B</strain>
    </source>
</reference>
<protein>
    <submittedName>
        <fullName evidence="4">234_t:CDS:1</fullName>
    </submittedName>
</protein>
<organism evidence="4 5">
    <name type="scientific">Dentiscutata erythropus</name>
    <dbReference type="NCBI Taxonomy" id="1348616"/>
    <lineage>
        <taxon>Eukaryota</taxon>
        <taxon>Fungi</taxon>
        <taxon>Fungi incertae sedis</taxon>
        <taxon>Mucoromycota</taxon>
        <taxon>Glomeromycotina</taxon>
        <taxon>Glomeromycetes</taxon>
        <taxon>Diversisporales</taxon>
        <taxon>Gigasporaceae</taxon>
        <taxon>Dentiscutata</taxon>
    </lineage>
</organism>
<feature type="domain" description="RPAP1/MINIYO-like TPR repeats" evidence="3">
    <location>
        <begin position="908"/>
        <end position="1117"/>
    </location>
</feature>
<sequence>MSEEEELLRLQEEFFAKQTRPAATVRGQRFELNLEENVTEHEPISKKVLDLRSHTNGIVRGVIENISNGPVIAPSFPNVSAPSDGFPQPIHRSHRSLFRQKKRQVFESEKTLDLQDPSPKTFKSEKTLDLQNPSPKTFESEDSIFLEMKKKFYPDTPIEYEKLEWLGVDFKNDKAQSSSEPQKKGYDPWATTLLDPPEASHRFDFNGKIIDKDSNVPSYMGLHHHGAEPDRAGYTLGELLYLMRSIVPSQRIIPLKVIGRIIRKVRVGYYGVETGRGIIDWAIKLKLPTYLRIALDDKFETVIIAAVDTMSAWIIGGSKEFYQEEKLWERVSRLYRGCEFVSLGGKNDAQTKKYFGIEISDYEAEGDYDTMETHTELASKDLIAGLISMDITHRLLYLLESANLPRVTNEQILLMLVRFARHSRKTAKVIFECHQLLDFVHKKYLCVAWPPINDSSNGPRYPNLAVAKLIHILCQSSKKISKEIINRYMNTFLRYVAINPASFSNEFEMAIGYNFFQETLCIYQTLATYGLYHEIFSQTYGIVNWYLVREILYSLTPPWEWKNSDDYQMRQKLGIAISFFRLLEIWDSVDFLANWMNTFSSSLLSQNKDIHEDYEKALNLISSVTKYIAAWFKYLGEHNLKDISEIQRIWEKLCLASWPSSHLCNYLRDQLTNWTQNTQKVSRDDIWQISNLSGAYHPSTFKYISESLSISIIYDTYLSYVSLICQTCQLLSSDNKFSLKAFEMIKLSIPIEPLQLYAVRNPVKGDWLDFFNKMHIYLLYELMIVINVLIDNIGTNEIKVQNLMNLLHDALIIMPNILPGDEKMALDVLGRIVDGICSKSPDASMRECINILLAFYERRVVTNNNNQENNTFLWNYGGLPLSKNWIWTPVDVLYSKKSDLVMDTEVRIEITRSCLTLVCEVMKICKNVTSFSIAKYIMDPIIIIISIMKIFMLDGEIYRMPDIEQRIDKIISSFTFQQSSVDNIKFTKQVLEDTTEVLVVPFYQFFTDFSAVYAAGSYGNKSFAQLLILPLSSTYSVDFKHRVWSDLYDILGTIGIEYKDVICLEPLNSYFWPLESNTSMLLAYVGAVIHCKVTREKTPFMYWLAIHHLNGYVFFKDWKEANENNHKKRIDISNAIIKSKKSAVISDWIKYTSRNFGEEVGELVKMPQCFMEVEEEVQRRIEIIKTFKIEFDGVIF</sequence>
<name>A0A9N8VWR5_9GLOM</name>
<dbReference type="InterPro" id="IPR039913">
    <property type="entry name" value="RPAP1/Rba50"/>
</dbReference>
<evidence type="ECO:0000259" key="2">
    <source>
        <dbReference type="Pfam" id="PF08620"/>
    </source>
</evidence>
<comment type="caution">
    <text evidence="4">The sequence shown here is derived from an EMBL/GenBank/DDBJ whole genome shotgun (WGS) entry which is preliminary data.</text>
</comment>
<dbReference type="EMBL" id="CAJVPY010000297">
    <property type="protein sequence ID" value="CAG8463696.1"/>
    <property type="molecule type" value="Genomic_DNA"/>
</dbReference>
<gene>
    <name evidence="4" type="ORF">DERYTH_LOCUS1130</name>
</gene>
<feature type="domain" description="RPAP1 C-terminal" evidence="2">
    <location>
        <begin position="201"/>
        <end position="265"/>
    </location>
</feature>
<dbReference type="InterPro" id="IPR057989">
    <property type="entry name" value="TPR_RPAP1/MINIYO-like"/>
</dbReference>
<dbReference type="OrthoDB" id="348201at2759"/>
<evidence type="ECO:0000256" key="1">
    <source>
        <dbReference type="SAM" id="MobiDB-lite"/>
    </source>
</evidence>
<dbReference type="Proteomes" id="UP000789405">
    <property type="component" value="Unassembled WGS sequence"/>
</dbReference>
<proteinExistence type="predicted"/>
<dbReference type="PANTHER" id="PTHR21483">
    <property type="entry name" value="RNA POLYMERASE II-ASSOCIATED PROTEIN 1"/>
    <property type="match status" value="1"/>
</dbReference>
<evidence type="ECO:0000313" key="4">
    <source>
        <dbReference type="EMBL" id="CAG8463696.1"/>
    </source>
</evidence>
<feature type="region of interest" description="Disordered" evidence="1">
    <location>
        <begin position="108"/>
        <end position="136"/>
    </location>
</feature>
<evidence type="ECO:0000313" key="5">
    <source>
        <dbReference type="Proteomes" id="UP000789405"/>
    </source>
</evidence>
<dbReference type="InterPro" id="IPR013929">
    <property type="entry name" value="RPAP1_C"/>
</dbReference>
<dbReference type="GO" id="GO:0006366">
    <property type="term" value="P:transcription by RNA polymerase II"/>
    <property type="evidence" value="ECO:0007669"/>
    <property type="project" value="InterPro"/>
</dbReference>